<evidence type="ECO:0000259" key="2">
    <source>
        <dbReference type="Pfam" id="PF22422"/>
    </source>
</evidence>
<proteinExistence type="predicted"/>
<evidence type="ECO:0000259" key="1">
    <source>
        <dbReference type="Pfam" id="PF14742"/>
    </source>
</evidence>
<dbReference type="InterPro" id="IPR032856">
    <property type="entry name" value="GDE_N_bis"/>
</dbReference>
<dbReference type="InterPro" id="IPR054491">
    <property type="entry name" value="MGH1-like_GH"/>
</dbReference>
<accession>A0A951PMT7</accession>
<reference evidence="3" key="2">
    <citation type="journal article" date="2022" name="Microbiol. Resour. Announc.">
        <title>Metagenome Sequencing to Explore Phylogenomics of Terrestrial Cyanobacteria.</title>
        <authorList>
            <person name="Ward R.D."/>
            <person name="Stajich J.E."/>
            <person name="Johansen J.R."/>
            <person name="Huntemann M."/>
            <person name="Clum A."/>
            <person name="Foster B."/>
            <person name="Foster B."/>
            <person name="Roux S."/>
            <person name="Palaniappan K."/>
            <person name="Varghese N."/>
            <person name="Mukherjee S."/>
            <person name="Reddy T.B.K."/>
            <person name="Daum C."/>
            <person name="Copeland A."/>
            <person name="Chen I.A."/>
            <person name="Ivanova N.N."/>
            <person name="Kyrpides N.C."/>
            <person name="Shapiro N."/>
            <person name="Eloe-Fadrosh E.A."/>
            <person name="Pietrasiak N."/>
        </authorList>
    </citation>
    <scope>NUCLEOTIDE SEQUENCE</scope>
    <source>
        <strain evidence="3">CPER-KK1</strain>
    </source>
</reference>
<comment type="caution">
    <text evidence="3">The sequence shown here is derived from an EMBL/GenBank/DDBJ whole genome shotgun (WGS) entry which is preliminary data.</text>
</comment>
<dbReference type="AlphaFoldDB" id="A0A951PMT7"/>
<dbReference type="SUPFAM" id="SSF48208">
    <property type="entry name" value="Six-hairpin glycosidases"/>
    <property type="match status" value="1"/>
</dbReference>
<feature type="domain" description="Mannosylglycerate hydrolase MGH1-like glycoside hydrolase" evidence="2">
    <location>
        <begin position="355"/>
        <end position="658"/>
    </location>
</feature>
<dbReference type="InterPro" id="IPR012341">
    <property type="entry name" value="6hp_glycosidase-like_sf"/>
</dbReference>
<reference evidence="3" key="1">
    <citation type="submission" date="2021-05" db="EMBL/GenBank/DDBJ databases">
        <authorList>
            <person name="Pietrasiak N."/>
            <person name="Ward R."/>
            <person name="Stajich J.E."/>
            <person name="Kurbessoian T."/>
        </authorList>
    </citation>
    <scope>NUCLEOTIDE SEQUENCE</scope>
    <source>
        <strain evidence="3">CPER-KK1</strain>
    </source>
</reference>
<dbReference type="Pfam" id="PF22422">
    <property type="entry name" value="MGH1-like_GH"/>
    <property type="match status" value="1"/>
</dbReference>
<dbReference type="EMBL" id="JAHHIF010000031">
    <property type="protein sequence ID" value="MBW4546895.1"/>
    <property type="molecule type" value="Genomic_DNA"/>
</dbReference>
<feature type="domain" description="Putative glycogen debranching enzyme N-terminal" evidence="1">
    <location>
        <begin position="38"/>
        <end position="270"/>
    </location>
</feature>
<gene>
    <name evidence="3" type="ORF">KME25_20990</name>
</gene>
<sequence length="772" mass="86459">MTTDTLNLDGKTFVPADQLPIPEWPCVLSERPQPTLTVKDNDLFLVTDTLGNIAGCLGDDTNASMGLFCCDTRFLSRLELQINGHSPVLLSSTADKGFALSVLCTNPSMDGGSRLEGGDKLEPDEELNDSSVFDFAPLRADTVGIHRELVLNGSLFEEITVSNYSTSPIRFQLSLSFDADFVDLFVVRGYGRKHKGQLLRGLHKGQEESGEESYLKAIASELSLAYKGLDGAVMESRIEFVHRLPDYLTGYTAVWQLELDTHEKQTLGYRLQMLTNNRPTSSVSAPVTLIQAKAAELLEHQEWHQQVTQIRSDKNTFNRVIERAEQDVYLLRQSFGKGKVLSAGVPWFSTLFGRDSIIAASQILMLDPTIARETLTILADYQGKNEDEWRDEQPGKILHELRMGEMARCQEIPHTPYYGTVDATPLWLMLYAEYYAWTHDTETLERLWNSAQRAMEWIDRSCSKTGYLSYERHSKRGLANQGWKDSGDCIVNRKGQLATGAIALCEVQAYVYAAKIRLSEIARLKKRLDLADRWQDEAKDLKRRFNQDFWMEEEDFCALALDGDGNPVDSITSNPGHCLNLGILSPEKAYSVAERLRAPDMFNGWGVRTLSSLSPAYNPMGYHVGSVWPHDNSLIALGLRSLGLIDQALELSQGLFDMTLQQPYLRPPELFCGYERTPDNAPVKYPVACSPQAWATGSIFQLLQMMVNLVPDARNNCLRIIDPALPASINSLSLHNLRVGPTLLDLEFERSGNTTACRVAKKRGNLRVVIEA</sequence>
<dbReference type="Pfam" id="PF14742">
    <property type="entry name" value="GDE_N_bis"/>
    <property type="match status" value="1"/>
</dbReference>
<evidence type="ECO:0000313" key="3">
    <source>
        <dbReference type="EMBL" id="MBW4546895.1"/>
    </source>
</evidence>
<evidence type="ECO:0000313" key="4">
    <source>
        <dbReference type="Proteomes" id="UP000753908"/>
    </source>
</evidence>
<dbReference type="InterPro" id="IPR008928">
    <property type="entry name" value="6-hairpin_glycosidase_sf"/>
</dbReference>
<dbReference type="Gene3D" id="1.50.10.10">
    <property type="match status" value="1"/>
</dbReference>
<dbReference type="Proteomes" id="UP000753908">
    <property type="component" value="Unassembled WGS sequence"/>
</dbReference>
<organism evidence="3 4">
    <name type="scientific">Symplocastrum torsivum CPER-KK1</name>
    <dbReference type="NCBI Taxonomy" id="450513"/>
    <lineage>
        <taxon>Bacteria</taxon>
        <taxon>Bacillati</taxon>
        <taxon>Cyanobacteriota</taxon>
        <taxon>Cyanophyceae</taxon>
        <taxon>Oscillatoriophycideae</taxon>
        <taxon>Oscillatoriales</taxon>
        <taxon>Microcoleaceae</taxon>
        <taxon>Symplocastrum</taxon>
    </lineage>
</organism>
<name>A0A951PMT7_9CYAN</name>
<dbReference type="GO" id="GO:0005975">
    <property type="term" value="P:carbohydrate metabolic process"/>
    <property type="evidence" value="ECO:0007669"/>
    <property type="project" value="InterPro"/>
</dbReference>
<protein>
    <submittedName>
        <fullName evidence="3">Amylo-alpha-1,6-glucosidase</fullName>
    </submittedName>
</protein>